<evidence type="ECO:0000256" key="1">
    <source>
        <dbReference type="SAM" id="MobiDB-lite"/>
    </source>
</evidence>
<protein>
    <submittedName>
        <fullName evidence="2">Uncharacterized protein</fullName>
    </submittedName>
</protein>
<dbReference type="Proteomes" id="UP001304461">
    <property type="component" value="Unassembled WGS sequence"/>
</dbReference>
<proteinExistence type="predicted"/>
<keyword evidence="3" id="KW-1185">Reference proteome</keyword>
<gene>
    <name evidence="2" type="ORF">VB738_12975</name>
</gene>
<feature type="compositionally biased region" description="Polar residues" evidence="1">
    <location>
        <begin position="111"/>
        <end position="131"/>
    </location>
</feature>
<evidence type="ECO:0000313" key="2">
    <source>
        <dbReference type="EMBL" id="MEA5392171.1"/>
    </source>
</evidence>
<sequence length="131" mass="14621">MASGCFPHQFEGSFSAFKERQLVFALTRQLADAQFRRADGSRSERLWREAAAEAMDAERITGLLYGVHDHDDVAAMEAVDRPWRERQQEALRRAGNPLARLARLTGRRPARTSQPHRSAESGQVSSAGSGR</sequence>
<evidence type="ECO:0000313" key="3">
    <source>
        <dbReference type="Proteomes" id="UP001304461"/>
    </source>
</evidence>
<organism evidence="2 3">
    <name type="scientific">Cyanobium gracile UHCC 0139</name>
    <dbReference type="NCBI Taxonomy" id="3110308"/>
    <lineage>
        <taxon>Bacteria</taxon>
        <taxon>Bacillati</taxon>
        <taxon>Cyanobacteriota</taxon>
        <taxon>Cyanophyceae</taxon>
        <taxon>Synechococcales</taxon>
        <taxon>Prochlorococcaceae</taxon>
        <taxon>Cyanobium</taxon>
    </lineage>
</organism>
<name>A0ABU5RWL9_9CYAN</name>
<feature type="region of interest" description="Disordered" evidence="1">
    <location>
        <begin position="91"/>
        <end position="131"/>
    </location>
</feature>
<dbReference type="RefSeq" id="WP_323306136.1">
    <property type="nucleotide sequence ID" value="NZ_JAYGHX010000008.1"/>
</dbReference>
<accession>A0ABU5RWL9</accession>
<dbReference type="EMBL" id="JAYGHX010000008">
    <property type="protein sequence ID" value="MEA5392171.1"/>
    <property type="molecule type" value="Genomic_DNA"/>
</dbReference>
<comment type="caution">
    <text evidence="2">The sequence shown here is derived from an EMBL/GenBank/DDBJ whole genome shotgun (WGS) entry which is preliminary data.</text>
</comment>
<reference evidence="2 3" key="1">
    <citation type="submission" date="2023-12" db="EMBL/GenBank/DDBJ databases">
        <title>Baltic Sea Cyanobacteria.</title>
        <authorList>
            <person name="Delbaje E."/>
            <person name="Fewer D.P."/>
            <person name="Shishido T.K."/>
        </authorList>
    </citation>
    <scope>NUCLEOTIDE SEQUENCE [LARGE SCALE GENOMIC DNA]</scope>
    <source>
        <strain evidence="2 3">UHCC 0139</strain>
    </source>
</reference>